<evidence type="ECO:0000256" key="2">
    <source>
        <dbReference type="ARBA" id="ARBA00022723"/>
    </source>
</evidence>
<comment type="catalytic activity">
    <reaction evidence="4">
        <text>L-threonyl-[protein] + ATP = O-phospho-L-threonyl-[protein] + ADP + H(+)</text>
        <dbReference type="Rhea" id="RHEA:46608"/>
        <dbReference type="Rhea" id="RHEA-COMP:11060"/>
        <dbReference type="Rhea" id="RHEA-COMP:11605"/>
        <dbReference type="ChEBI" id="CHEBI:15378"/>
        <dbReference type="ChEBI" id="CHEBI:30013"/>
        <dbReference type="ChEBI" id="CHEBI:30616"/>
        <dbReference type="ChEBI" id="CHEBI:61977"/>
        <dbReference type="ChEBI" id="CHEBI:456216"/>
        <dbReference type="EC" id="2.7.11.1"/>
    </reaction>
</comment>
<dbReference type="GO" id="GO:0004674">
    <property type="term" value="F:protein serine/threonine kinase activity"/>
    <property type="evidence" value="ECO:0007669"/>
    <property type="project" value="UniProtKB-EC"/>
</dbReference>
<dbReference type="Proteomes" id="UP001331761">
    <property type="component" value="Unassembled WGS sequence"/>
</dbReference>
<evidence type="ECO:0000313" key="12">
    <source>
        <dbReference type="Proteomes" id="UP001331761"/>
    </source>
</evidence>
<proteinExistence type="predicted"/>
<dbReference type="GO" id="GO:0005856">
    <property type="term" value="C:cytoskeleton"/>
    <property type="evidence" value="ECO:0007669"/>
    <property type="project" value="TreeGrafter"/>
</dbReference>
<evidence type="ECO:0000259" key="10">
    <source>
        <dbReference type="PROSITE" id="PS50219"/>
    </source>
</evidence>
<evidence type="ECO:0000259" key="9">
    <source>
        <dbReference type="PROSITE" id="PS50081"/>
    </source>
</evidence>
<dbReference type="InterPro" id="IPR011993">
    <property type="entry name" value="PH-like_dom_sf"/>
</dbReference>
<dbReference type="InterPro" id="IPR046349">
    <property type="entry name" value="C1-like_sf"/>
</dbReference>
<evidence type="ECO:0000256" key="5">
    <source>
        <dbReference type="ARBA" id="ARBA00048679"/>
    </source>
</evidence>
<keyword evidence="12" id="KW-1185">Reference proteome</keyword>
<dbReference type="InterPro" id="IPR050839">
    <property type="entry name" value="Rho-assoc_Ser/Thr_Kinase"/>
</dbReference>
<protein>
    <recommendedName>
        <fullName evidence="13">Citron Rho-interacting kinase</fullName>
    </recommendedName>
</protein>
<evidence type="ECO:0000256" key="4">
    <source>
        <dbReference type="ARBA" id="ARBA00047899"/>
    </source>
</evidence>
<evidence type="ECO:0008006" key="13">
    <source>
        <dbReference type="Google" id="ProtNLM"/>
    </source>
</evidence>
<dbReference type="CDD" id="cd20814">
    <property type="entry name" value="CRIK"/>
    <property type="match status" value="1"/>
</dbReference>
<comment type="caution">
    <text evidence="11">The sequence shown here is derived from an EMBL/GenBank/DDBJ whole genome shotgun (WGS) entry which is preliminary data.</text>
</comment>
<evidence type="ECO:0000256" key="7">
    <source>
        <dbReference type="SAM" id="MobiDB-lite"/>
    </source>
</evidence>
<feature type="compositionally biased region" description="Polar residues" evidence="7">
    <location>
        <begin position="66"/>
        <end position="77"/>
    </location>
</feature>
<dbReference type="Pfam" id="PF00780">
    <property type="entry name" value="CNH"/>
    <property type="match status" value="1"/>
</dbReference>
<keyword evidence="2" id="KW-0479">Metal-binding</keyword>
<dbReference type="InterPro" id="IPR001180">
    <property type="entry name" value="CNH_dom"/>
</dbReference>
<dbReference type="SUPFAM" id="SSF50729">
    <property type="entry name" value="PH domain-like"/>
    <property type="match status" value="1"/>
</dbReference>
<dbReference type="PROSITE" id="PS50081">
    <property type="entry name" value="ZF_DAG_PE_2"/>
    <property type="match status" value="1"/>
</dbReference>
<keyword evidence="3" id="KW-0862">Zinc</keyword>
<feature type="domain" description="PH" evidence="8">
    <location>
        <begin position="953"/>
        <end position="1063"/>
    </location>
</feature>
<feature type="coiled-coil region" evidence="6">
    <location>
        <begin position="98"/>
        <end position="209"/>
    </location>
</feature>
<dbReference type="PROSITE" id="PS50003">
    <property type="entry name" value="PH_DOMAIN"/>
    <property type="match status" value="1"/>
</dbReference>
<evidence type="ECO:0000259" key="8">
    <source>
        <dbReference type="PROSITE" id="PS50003"/>
    </source>
</evidence>
<name>A0AAN8IPG7_TRICO</name>
<dbReference type="PANTHER" id="PTHR22988">
    <property type="entry name" value="MYOTONIC DYSTROPHY S/T KINASE-RELATED"/>
    <property type="match status" value="1"/>
</dbReference>
<gene>
    <name evidence="11" type="ORF">GCK32_005569</name>
</gene>
<evidence type="ECO:0000313" key="11">
    <source>
        <dbReference type="EMBL" id="KAK5981016.1"/>
    </source>
</evidence>
<dbReference type="PROSITE" id="PS50219">
    <property type="entry name" value="CNH"/>
    <property type="match status" value="1"/>
</dbReference>
<dbReference type="GO" id="GO:0046872">
    <property type="term" value="F:metal ion binding"/>
    <property type="evidence" value="ECO:0007669"/>
    <property type="project" value="UniProtKB-KW"/>
</dbReference>
<dbReference type="SMART" id="SM00109">
    <property type="entry name" value="C1"/>
    <property type="match status" value="1"/>
</dbReference>
<dbReference type="SUPFAM" id="SSF57889">
    <property type="entry name" value="Cysteine-rich domain"/>
    <property type="match status" value="1"/>
</dbReference>
<feature type="coiled-coil region" evidence="6">
    <location>
        <begin position="245"/>
        <end position="290"/>
    </location>
</feature>
<feature type="domain" description="CNH" evidence="10">
    <location>
        <begin position="1087"/>
        <end position="1358"/>
    </location>
</feature>
<evidence type="ECO:0000256" key="3">
    <source>
        <dbReference type="ARBA" id="ARBA00022833"/>
    </source>
</evidence>
<feature type="region of interest" description="Disordered" evidence="7">
    <location>
        <begin position="55"/>
        <end position="77"/>
    </location>
</feature>
<organism evidence="11 12">
    <name type="scientific">Trichostrongylus colubriformis</name>
    <name type="common">Black scour worm</name>
    <dbReference type="NCBI Taxonomy" id="6319"/>
    <lineage>
        <taxon>Eukaryota</taxon>
        <taxon>Metazoa</taxon>
        <taxon>Ecdysozoa</taxon>
        <taxon>Nematoda</taxon>
        <taxon>Chromadorea</taxon>
        <taxon>Rhabditida</taxon>
        <taxon>Rhabditina</taxon>
        <taxon>Rhabditomorpha</taxon>
        <taxon>Strongyloidea</taxon>
        <taxon>Trichostrongylidae</taxon>
        <taxon>Trichostrongylus</taxon>
    </lineage>
</organism>
<dbReference type="GO" id="GO:0031032">
    <property type="term" value="P:actomyosin structure organization"/>
    <property type="evidence" value="ECO:0007669"/>
    <property type="project" value="TreeGrafter"/>
</dbReference>
<dbReference type="GO" id="GO:0005737">
    <property type="term" value="C:cytoplasm"/>
    <property type="evidence" value="ECO:0007669"/>
    <property type="project" value="TreeGrafter"/>
</dbReference>
<dbReference type="SMART" id="SM00036">
    <property type="entry name" value="CNH"/>
    <property type="match status" value="1"/>
</dbReference>
<dbReference type="PANTHER" id="PTHR22988:SF71">
    <property type="entry name" value="CITRON RHO-INTERACTING KINASE"/>
    <property type="match status" value="1"/>
</dbReference>
<evidence type="ECO:0000256" key="1">
    <source>
        <dbReference type="ARBA" id="ARBA00022553"/>
    </source>
</evidence>
<reference evidence="11 12" key="1">
    <citation type="submission" date="2019-10" db="EMBL/GenBank/DDBJ databases">
        <title>Assembly and Annotation for the nematode Trichostrongylus colubriformis.</title>
        <authorList>
            <person name="Martin J."/>
        </authorList>
    </citation>
    <scope>NUCLEOTIDE SEQUENCE [LARGE SCALE GENOMIC DNA]</scope>
    <source>
        <strain evidence="11">G859</strain>
        <tissue evidence="11">Whole worm</tissue>
    </source>
</reference>
<sequence>MAGRRDRIRIVGRSSSGSAVDCVIQYLATYLHVPGERRLLSVLFPMETFYTPMKTPTAKARRKALSPSTRPSEANTSFSSPYAVVELGMNEEELRAHILEQDSTIRELRSTIKKMEEDMSSKMNESILIETSNRINSHEARMLQKDIAIYEHEVKEMKESLRVARLDLSKEVNKRIVAEDDLRKRVIEIEEFEHKLKTANDTVSRLQEKLLERDQKITQLGSEVSAAKFQISVLETRLTKSGQDCEEARSRNKTLSVEIASLELSLADCKEQLRRGMEAVKDEKESMTKREIELRRSLESSLVFQNQSTSHTLLNAFQSLSSQIETINKANLSVEQVADIQHKIGELSATNKFLEEKVMEYEEKESILKKQLEEAQGNAEAAKAELVQLQKKLVEIEGSSTLTHQYLLEESNKIKQQKAALRCELIELRREFGKQKEKLDKLEASKMDEEEIKKLRSELDSYRRREEQFKSEEARLKEELNSAREKVKELEDVLSKARQQEGDVSVEQSINRELREELKKAEAKLIETTQMMEIVDTQCEQFRELKKRADATRQKALDECAQMAVKLRETERELERQKASEVEVNQLRAEKDRLEMKIRYLNDELRETHNDYRAELAQLARQISETKHKDVTDNETYVLKIDELNTKIAQMESTSRSLKRQLEELKLDNEKMQEQVSACAARELEVSNENKKLRSGLAEAVSKIEHYKNEAEHSKEMCQEMAEQLGANEERITKLEEEVMNLEETLREKEKLEAYLQSQVKAKDMPKLSRRSTLLRTPSETTLEVIDPVIVEELENEKTNLLKELEEKKKVLMSRKMMPPPLPRDRRQPSPIYSNPYTVTPVRNPMAGLQSKSVADIRYSQPQKKSKTLATATPQKAIMRHDIPHRWTELRHFGLFSIKCAVCFVGVPTFAKKKRCAHCGIIVHSHCSKRVVNTCGLPDQCANYYLDSHSAPNGRMNGWVRLFRDDSNVREWQSAWGEMDEKRLTFYDNDSVQTDLRKPFLSVDLEKELRIVRVGSEVPVKMDNGQVSHNIVHIKTDSRNIYILAPSMQTAKRWAEALQSASTRRMMLTRRPSSFSEQSCLLVLSKPNNLTIHTTCVIDDYLLIGAQSGLFFTNVNSARVPVRIGGFNSVTAMEYLADLNILALIIDHKRSLALIPLPALKLALNVLHPSVRADVIAGHDHLHALAYHLQDGQRYLCAASSAKIHILKYNAARDVFTGHQVIETREPAMCMLSTSKGFFFGADSFYSVQLSRNQSEPVRLVEASVADYPIALLQIREDEILLAYQNYGIFVNSRGERTRNQMVEWEHMPMEFVFTAPYLYVVHYDSIEILQVAEYVGPDSCTILDEREVFECRNAHVVCCRPNGDVFISISNTDSVEVHRFNATNSKRSAVKRKGLTATTFDKRSKVGL</sequence>
<dbReference type="Gene3D" id="2.30.29.30">
    <property type="entry name" value="Pleckstrin-homology domain (PH domain)/Phosphotyrosine-binding domain (PTB)"/>
    <property type="match status" value="1"/>
</dbReference>
<accession>A0AAN8IPG7</accession>
<evidence type="ECO:0000256" key="6">
    <source>
        <dbReference type="SAM" id="Coils"/>
    </source>
</evidence>
<keyword evidence="1" id="KW-0597">Phosphoprotein</keyword>
<dbReference type="Pfam" id="PF00169">
    <property type="entry name" value="PH"/>
    <property type="match status" value="1"/>
</dbReference>
<feature type="domain" description="Phorbol-ester/DAG-type" evidence="9">
    <location>
        <begin position="884"/>
        <end position="935"/>
    </location>
</feature>
<keyword evidence="6" id="KW-0175">Coiled coil</keyword>
<feature type="coiled-coil region" evidence="6">
    <location>
        <begin position="337"/>
        <end position="762"/>
    </location>
</feature>
<dbReference type="InterPro" id="IPR001849">
    <property type="entry name" value="PH_domain"/>
</dbReference>
<dbReference type="InterPro" id="IPR002219">
    <property type="entry name" value="PKC_DAG/PE"/>
</dbReference>
<dbReference type="SMART" id="SM00233">
    <property type="entry name" value="PH"/>
    <property type="match status" value="1"/>
</dbReference>
<comment type="catalytic activity">
    <reaction evidence="5">
        <text>L-seryl-[protein] + ATP = O-phospho-L-seryl-[protein] + ADP + H(+)</text>
        <dbReference type="Rhea" id="RHEA:17989"/>
        <dbReference type="Rhea" id="RHEA-COMP:9863"/>
        <dbReference type="Rhea" id="RHEA-COMP:11604"/>
        <dbReference type="ChEBI" id="CHEBI:15378"/>
        <dbReference type="ChEBI" id="CHEBI:29999"/>
        <dbReference type="ChEBI" id="CHEBI:30616"/>
        <dbReference type="ChEBI" id="CHEBI:83421"/>
        <dbReference type="ChEBI" id="CHEBI:456216"/>
        <dbReference type="EC" id="2.7.11.1"/>
    </reaction>
</comment>
<dbReference type="Gene3D" id="1.10.287.1490">
    <property type="match status" value="1"/>
</dbReference>
<dbReference type="EMBL" id="WIXE01006745">
    <property type="protein sequence ID" value="KAK5981016.1"/>
    <property type="molecule type" value="Genomic_DNA"/>
</dbReference>